<proteinExistence type="predicted"/>
<name>A0A4U6U637_SETVI</name>
<organism evidence="1 2">
    <name type="scientific">Setaria viridis</name>
    <name type="common">Green bristlegrass</name>
    <name type="synonym">Setaria italica subsp. viridis</name>
    <dbReference type="NCBI Taxonomy" id="4556"/>
    <lineage>
        <taxon>Eukaryota</taxon>
        <taxon>Viridiplantae</taxon>
        <taxon>Streptophyta</taxon>
        <taxon>Embryophyta</taxon>
        <taxon>Tracheophyta</taxon>
        <taxon>Spermatophyta</taxon>
        <taxon>Magnoliopsida</taxon>
        <taxon>Liliopsida</taxon>
        <taxon>Poales</taxon>
        <taxon>Poaceae</taxon>
        <taxon>PACMAD clade</taxon>
        <taxon>Panicoideae</taxon>
        <taxon>Panicodae</taxon>
        <taxon>Paniceae</taxon>
        <taxon>Cenchrinae</taxon>
        <taxon>Setaria</taxon>
    </lineage>
</organism>
<dbReference type="AlphaFoldDB" id="A0A4U6U637"/>
<sequence>MSLIIRYVDTSSGFVCIEESFLGFLDVNDTRQGLFDALLEKLKSLDLDVDNLRGQGYNNGSNMKGKNIGVQKKVLDRNPRAFYSACGCHSLNLTLCDMAKSCRKGIEFFGVIQRIYTTFANSTKRWKILKDNISGLTLTHWESRLESGKAIRFQILEIREALLHVAETDDDPLRSSEAKSLAENELGSFEFSVAIIIWFEILSAVNLISKHLQSKDMLIDIAIESVQGLISFFKKYKETGFLKALEATKEIAMEMDIHLEFTPKRKIKRKRHFDEAADDASSVSQSEEESFRVNYFIYVIDQAIVSLTKRFEQYQGYEKIFGFLFTLDRLRSLDDNSLMANCVNLENPLKSGEHKDIDG</sequence>
<reference evidence="1" key="1">
    <citation type="submission" date="2019-03" db="EMBL/GenBank/DDBJ databases">
        <title>WGS assembly of Setaria viridis.</title>
        <authorList>
            <person name="Huang P."/>
            <person name="Jenkins J."/>
            <person name="Grimwood J."/>
            <person name="Barry K."/>
            <person name="Healey A."/>
            <person name="Mamidi S."/>
            <person name="Sreedasyam A."/>
            <person name="Shu S."/>
            <person name="Feldman M."/>
            <person name="Wu J."/>
            <person name="Yu Y."/>
            <person name="Chen C."/>
            <person name="Johnson J."/>
            <person name="Rokhsar D."/>
            <person name="Baxter I."/>
            <person name="Schmutz J."/>
            <person name="Brutnell T."/>
            <person name="Kellogg E."/>
        </authorList>
    </citation>
    <scope>NUCLEOTIDE SEQUENCE [LARGE SCALE GENOMIC DNA]</scope>
</reference>
<dbReference type="SUPFAM" id="SSF53098">
    <property type="entry name" value="Ribonuclease H-like"/>
    <property type="match status" value="1"/>
</dbReference>
<dbReference type="PANTHER" id="PTHR45749:SF35">
    <property type="entry name" value="AC-LIKE TRANSPOSASE-RELATED"/>
    <property type="match status" value="1"/>
</dbReference>
<dbReference type="InterPro" id="IPR012337">
    <property type="entry name" value="RNaseH-like_sf"/>
</dbReference>
<gene>
    <name evidence="1" type="ORF">SEVIR_6G075100v2</name>
</gene>
<protein>
    <submittedName>
        <fullName evidence="1">Uncharacterized protein</fullName>
    </submittedName>
</protein>
<dbReference type="Gramene" id="TKW09163">
    <property type="protein sequence ID" value="TKW09163"/>
    <property type="gene ID" value="SEVIR_6G075100v2"/>
</dbReference>
<dbReference type="PANTHER" id="PTHR45749">
    <property type="match status" value="1"/>
</dbReference>
<accession>A0A4U6U637</accession>
<dbReference type="OMA" id="NSLMANC"/>
<keyword evidence="2" id="KW-1185">Reference proteome</keyword>
<evidence type="ECO:0000313" key="1">
    <source>
        <dbReference type="EMBL" id="TKW09163.1"/>
    </source>
</evidence>
<dbReference type="EMBL" id="CM016557">
    <property type="protein sequence ID" value="TKW09163.1"/>
    <property type="molecule type" value="Genomic_DNA"/>
</dbReference>
<evidence type="ECO:0000313" key="2">
    <source>
        <dbReference type="Proteomes" id="UP000298652"/>
    </source>
</evidence>
<dbReference type="Proteomes" id="UP000298652">
    <property type="component" value="Chromosome 6"/>
</dbReference>